<dbReference type="InterPro" id="IPR027417">
    <property type="entry name" value="P-loop_NTPase"/>
</dbReference>
<sequence length="502" mass="56840">MWTQRAACPCLSSRRGELVVGINWQQQCKDFWDPKLVMVDLQPNVLGMARAKVAVGNGGRQAGLLKEGGETTATTTTTRKIGCLEFAGRPDNVDRSTTTMTGVETQKDRVIVIAGPTGVGKSRFAINLAKQLGGEIISADSIQVYNGMNVGSAKTPLHEREGVPHHLLDIVPPTEEYSASRFFKDARDATELVLARGRVPIVVGGTCTYMRRYMSGKALAPKATPEVSAVIEAEIRRLVSRPGDWEMAALRLTKASDPANAYSFARNDWYRLRRALEVTMPRRAFPKQHNYTVDHMDGLEWDSDYDFQCYFFYQHRKELYHCIDLRCEQMIANPRGLLQEASWLLDLGLTPDSSFSSRGIGYQEAMEFLMECRKAGGRSTEERFLAFLSAFQHVSRSLVKKQLAWFRSNKHSDVKQFHWIDASQPTDKILEALRKEYWRRPGYPSELSGSDDVKHASYMEGKILRYYEVKNRIFTNPSAIATVLVWVKQTQGDRSFQRSVVR</sequence>
<dbReference type="GO" id="GO:0009691">
    <property type="term" value="P:cytokinin biosynthetic process"/>
    <property type="evidence" value="ECO:0007669"/>
    <property type="project" value="UniProtKB-KW"/>
</dbReference>
<evidence type="ECO:0000256" key="1">
    <source>
        <dbReference type="ARBA" id="ARBA00001946"/>
    </source>
</evidence>
<organism evidence="12">
    <name type="scientific">Physcomitrium patens</name>
    <name type="common">Spreading-leaved earth moss</name>
    <name type="synonym">Physcomitrella patens</name>
    <dbReference type="NCBI Taxonomy" id="3218"/>
    <lineage>
        <taxon>Eukaryota</taxon>
        <taxon>Viridiplantae</taxon>
        <taxon>Streptophyta</taxon>
        <taxon>Embryophyta</taxon>
        <taxon>Bryophyta</taxon>
        <taxon>Bryophytina</taxon>
        <taxon>Bryopsida</taxon>
        <taxon>Funariidae</taxon>
        <taxon>Funariales</taxon>
        <taxon>Funariaceae</taxon>
        <taxon>Physcomitrium</taxon>
    </lineage>
</organism>
<evidence type="ECO:0000313" key="12">
    <source>
        <dbReference type="EMBL" id="AGC04673.1"/>
    </source>
</evidence>
<evidence type="ECO:0000256" key="10">
    <source>
        <dbReference type="ARBA" id="ARBA00049563"/>
    </source>
</evidence>
<evidence type="ECO:0000256" key="2">
    <source>
        <dbReference type="ARBA" id="ARBA00005842"/>
    </source>
</evidence>
<reference evidence="12" key="1">
    <citation type="journal article" date="2013" name="Plant Mol. Biol.">
        <title>Identification of two additional members of the tRNA isopentenyltransferase family in Physcomitrella patens.</title>
        <authorList>
            <person name="Patil G."/>
            <person name="Nicander B."/>
        </authorList>
    </citation>
    <scope>NUCLEOTIDE SEQUENCE</scope>
</reference>
<accession>L7RGK2</accession>
<evidence type="ECO:0000256" key="7">
    <source>
        <dbReference type="ARBA" id="ARBA00022741"/>
    </source>
</evidence>
<dbReference type="InterPro" id="IPR039657">
    <property type="entry name" value="Dimethylallyltransferase"/>
</dbReference>
<evidence type="ECO:0000256" key="3">
    <source>
        <dbReference type="ARBA" id="ARBA00012665"/>
    </source>
</evidence>
<dbReference type="PANTHER" id="PTHR11088:SF60">
    <property type="entry name" value="TRNA DIMETHYLALLYLTRANSFERASE"/>
    <property type="match status" value="1"/>
</dbReference>
<name>L7RGK2_PHYPA</name>
<evidence type="ECO:0000256" key="6">
    <source>
        <dbReference type="ARBA" id="ARBA00022712"/>
    </source>
</evidence>
<dbReference type="GO" id="GO:0005524">
    <property type="term" value="F:ATP binding"/>
    <property type="evidence" value="ECO:0007669"/>
    <property type="project" value="UniProtKB-KW"/>
</dbReference>
<keyword evidence="4 11" id="KW-0808">Transferase</keyword>
<keyword evidence="6" id="KW-0203">Cytokinin biosynthesis</keyword>
<dbReference type="HAMAP" id="MF_00185">
    <property type="entry name" value="IPP_trans"/>
    <property type="match status" value="1"/>
</dbReference>
<keyword evidence="7 11" id="KW-0547">Nucleotide-binding</keyword>
<comment type="catalytic activity">
    <reaction evidence="10">
        <text>adenosine(37) in tRNA + dimethylallyl diphosphate = N(6)-dimethylallyladenosine(37) in tRNA + diphosphate</text>
        <dbReference type="Rhea" id="RHEA:26482"/>
        <dbReference type="Rhea" id="RHEA-COMP:10162"/>
        <dbReference type="Rhea" id="RHEA-COMP:10375"/>
        <dbReference type="ChEBI" id="CHEBI:33019"/>
        <dbReference type="ChEBI" id="CHEBI:57623"/>
        <dbReference type="ChEBI" id="CHEBI:74411"/>
        <dbReference type="ChEBI" id="CHEBI:74415"/>
        <dbReference type="EC" id="2.5.1.75"/>
    </reaction>
</comment>
<dbReference type="Pfam" id="PF01715">
    <property type="entry name" value="IPPT"/>
    <property type="match status" value="1"/>
</dbReference>
<dbReference type="SUPFAM" id="SSF52540">
    <property type="entry name" value="P-loop containing nucleoside triphosphate hydrolases"/>
    <property type="match status" value="1"/>
</dbReference>
<evidence type="ECO:0000256" key="11">
    <source>
        <dbReference type="RuleBase" id="RU003785"/>
    </source>
</evidence>
<dbReference type="PANTHER" id="PTHR11088">
    <property type="entry name" value="TRNA DIMETHYLALLYLTRANSFERASE"/>
    <property type="match status" value="1"/>
</dbReference>
<evidence type="ECO:0000256" key="4">
    <source>
        <dbReference type="ARBA" id="ARBA00022679"/>
    </source>
</evidence>
<keyword evidence="9" id="KW-0460">Magnesium</keyword>
<dbReference type="CDD" id="cd02019">
    <property type="entry name" value="NK"/>
    <property type="match status" value="1"/>
</dbReference>
<gene>
    <name evidence="12" type="primary">IPT4</name>
</gene>
<dbReference type="EMBL" id="KC192657">
    <property type="protein sequence ID" value="AGC04673.1"/>
    <property type="molecule type" value="mRNA"/>
</dbReference>
<dbReference type="GO" id="GO:0008033">
    <property type="term" value="P:tRNA processing"/>
    <property type="evidence" value="ECO:0007669"/>
    <property type="project" value="UniProtKB-KW"/>
</dbReference>
<dbReference type="Gene3D" id="3.40.50.300">
    <property type="entry name" value="P-loop containing nucleotide triphosphate hydrolases"/>
    <property type="match status" value="1"/>
</dbReference>
<evidence type="ECO:0000256" key="9">
    <source>
        <dbReference type="ARBA" id="ARBA00022842"/>
    </source>
</evidence>
<evidence type="ECO:0000256" key="5">
    <source>
        <dbReference type="ARBA" id="ARBA00022694"/>
    </source>
</evidence>
<comment type="similarity">
    <text evidence="2 11">Belongs to the IPP transferase family.</text>
</comment>
<dbReference type="NCBIfam" id="TIGR00174">
    <property type="entry name" value="miaA"/>
    <property type="match status" value="1"/>
</dbReference>
<protein>
    <recommendedName>
        <fullName evidence="3">tRNA dimethylallyltransferase</fullName>
        <ecNumber evidence="3">2.5.1.75</ecNumber>
    </recommendedName>
</protein>
<dbReference type="AlphaFoldDB" id="L7RGK2"/>
<dbReference type="GO" id="GO:0052381">
    <property type="term" value="F:tRNA dimethylallyltransferase activity"/>
    <property type="evidence" value="ECO:0007669"/>
    <property type="project" value="UniProtKB-EC"/>
</dbReference>
<evidence type="ECO:0000256" key="8">
    <source>
        <dbReference type="ARBA" id="ARBA00022840"/>
    </source>
</evidence>
<proteinExistence type="evidence at transcript level"/>
<comment type="cofactor">
    <cofactor evidence="1">
        <name>Mg(2+)</name>
        <dbReference type="ChEBI" id="CHEBI:18420"/>
    </cofactor>
</comment>
<dbReference type="EC" id="2.5.1.75" evidence="3"/>
<keyword evidence="5" id="KW-0819">tRNA processing</keyword>
<dbReference type="InterPro" id="IPR018022">
    <property type="entry name" value="IPT"/>
</dbReference>
<keyword evidence="8 11" id="KW-0067">ATP-binding</keyword>